<dbReference type="AlphaFoldDB" id="A0A4D7B5X9"/>
<sequence length="879" mass="90252">MPIRFEKYRIKDGDFANAATVNPILKDLDVRTAAIEDKAVSFDQEKAKFVSAGLARLDEIMAPIVENLNDYASLGAILTTSSASQIEVSVDRKVFIVDADHRRQFAPAAYLAMIKTGEPTEAMLGSLVAYDPTSGELTIDVDRAAGSGFHAGWTISAASATDNAAAIPAVHGHRVAAEAAAVQALSRRDEAAQSSADALAARDVALAEAAAADSSRNQAQIAQGQTETAAAAAIAHMRGFLGVHTSPPATQTDGTPLAVGNWYFHEVPGPPATYYIDFVASIAPVTWRSLVAASDTSVTSFNGRVGGVNPTAGDYSAALVTGTAPAGLSGTTVQAILNAIGTGLAARPLTTRTVTGSGLASGGGDLTADRAITVTAASQAQAIAGSDNATAMTPLRTAEAIAALAPSASQTVAGIVRLATGAEATAGTSTTLAVDPAGLKQALDAKIAAITGAAPAALDTFVEFANALGNDPNFATTITTSLATKLPAASYSAADVMAKLQTVDGAGSGLDADLIDGQHAAAFALGATTITAGTGLTGGGTLAASRTLAFDSAWGDARYALGTTAIAAGTGLSGGGSLAASRSLAFDTAWGDARYAVKAGAALSGAVTLNGRLSAIDTNSTAMATATGGLGSLEIRSSGATSAAMIGFHRPNAFAAYFGLDSDNQWKVGGWSTGALAYTLWHSGNFTPAGYFNNQVSAWKNTNDGHPRMHFENAGPSTWRGYGSWFHQWQDGAGAVRAFLEGAGNFYATGNVVAYYSDRRLKDEIRPIDDWRAIIEGIRGVRFRWNGIGRQLVGEAEAGQDQVGFIAQEVASVLPQGVAEQLLQYQDEHKTPRTDVPVDPADPYLTVRPEKLIPVLVQAVKGLMAEVDSLKANLAKEVA</sequence>
<keyword evidence="3" id="KW-1185">Reference proteome</keyword>
<dbReference type="KEGG" id="pstg:E8M01_15740"/>
<evidence type="ECO:0000313" key="3">
    <source>
        <dbReference type="Proteomes" id="UP000298781"/>
    </source>
</evidence>
<dbReference type="PROSITE" id="PS51688">
    <property type="entry name" value="ICA"/>
    <property type="match status" value="1"/>
</dbReference>
<dbReference type="Proteomes" id="UP000298781">
    <property type="component" value="Chromosome"/>
</dbReference>
<proteinExistence type="predicted"/>
<name>A0A4D7B5X9_9HYPH</name>
<accession>A0A4D7B5X9</accession>
<dbReference type="InterPro" id="IPR030392">
    <property type="entry name" value="S74_ICA"/>
</dbReference>
<dbReference type="OrthoDB" id="8256444at2"/>
<dbReference type="Pfam" id="PF13884">
    <property type="entry name" value="Peptidase_S74"/>
    <property type="match status" value="1"/>
</dbReference>
<dbReference type="EMBL" id="CP039690">
    <property type="protein sequence ID" value="QCI65530.1"/>
    <property type="molecule type" value="Genomic_DNA"/>
</dbReference>
<feature type="domain" description="Peptidase S74" evidence="1">
    <location>
        <begin position="757"/>
        <end position="874"/>
    </location>
</feature>
<gene>
    <name evidence="2" type="ORF">E8M01_15740</name>
</gene>
<protein>
    <recommendedName>
        <fullName evidence="1">Peptidase S74 domain-containing protein</fullName>
    </recommendedName>
</protein>
<organism evidence="2 3">
    <name type="scientific">Phreatobacter stygius</name>
    <dbReference type="NCBI Taxonomy" id="1940610"/>
    <lineage>
        <taxon>Bacteria</taxon>
        <taxon>Pseudomonadati</taxon>
        <taxon>Pseudomonadota</taxon>
        <taxon>Alphaproteobacteria</taxon>
        <taxon>Hyphomicrobiales</taxon>
        <taxon>Phreatobacteraceae</taxon>
        <taxon>Phreatobacter</taxon>
    </lineage>
</organism>
<dbReference type="RefSeq" id="WP_136960976.1">
    <property type="nucleotide sequence ID" value="NZ_CP039690.1"/>
</dbReference>
<reference evidence="2 3" key="1">
    <citation type="submission" date="2019-04" db="EMBL/GenBank/DDBJ databases">
        <title>Phreatobacter aquaticus sp. nov.</title>
        <authorList>
            <person name="Choi A."/>
        </authorList>
    </citation>
    <scope>NUCLEOTIDE SEQUENCE [LARGE SCALE GENOMIC DNA]</scope>
    <source>
        <strain evidence="2 3">KCTC 52518</strain>
    </source>
</reference>
<evidence type="ECO:0000259" key="1">
    <source>
        <dbReference type="PROSITE" id="PS51688"/>
    </source>
</evidence>
<evidence type="ECO:0000313" key="2">
    <source>
        <dbReference type="EMBL" id="QCI65530.1"/>
    </source>
</evidence>